<evidence type="ECO:0000313" key="3">
    <source>
        <dbReference type="Proteomes" id="UP000185657"/>
    </source>
</evidence>
<evidence type="ECO:0000313" key="2">
    <source>
        <dbReference type="EMBL" id="OAD42654.1"/>
    </source>
</evidence>
<proteinExistence type="predicted"/>
<reference evidence="1 4" key="2">
    <citation type="submission" date="2016-10" db="EMBL/GenBank/DDBJ databases">
        <title>Hydorgenophaga sp. LPB0072 isolated from gastropod.</title>
        <authorList>
            <person name="Kim E."/>
            <person name="Yi H."/>
        </authorList>
    </citation>
    <scope>NUCLEOTIDE SEQUENCE [LARGE SCALE GENOMIC DNA]</scope>
    <source>
        <strain evidence="1 4">LPB0072</strain>
    </source>
</reference>
<protein>
    <submittedName>
        <fullName evidence="1">Uncharacterized protein</fullName>
    </submittedName>
</protein>
<sequence length="101" mass="11253">MTYVLKLYVSDDTTLAERDAAHRLFCGALEGALGGPELVWPMYVMHRSIVQQYGEAPDEDDLNAEQRLVFDAWQQAEAAALEAVFGPYRNLDEGGYDISPV</sequence>
<dbReference type="AlphaFoldDB" id="A0A167IFC5"/>
<dbReference type="RefSeq" id="WP_066087898.1">
    <property type="nucleotide sequence ID" value="NZ_CP017476.1"/>
</dbReference>
<dbReference type="STRING" id="1763535.LPB072_10365"/>
<reference evidence="2 3" key="1">
    <citation type="submission" date="2016-02" db="EMBL/GenBank/DDBJ databases">
        <title>Draft genome sequence of Hydrogenophaga sp. LPB0072.</title>
        <authorList>
            <person name="Shin S.-K."/>
            <person name="Yi H."/>
        </authorList>
    </citation>
    <scope>NUCLEOTIDE SEQUENCE [LARGE SCALE GENOMIC DNA]</scope>
    <source>
        <strain evidence="2 3">LPB0072</strain>
    </source>
</reference>
<dbReference type="Proteomes" id="UP000185657">
    <property type="component" value="Unassembled WGS sequence"/>
</dbReference>
<name>A0A167IFC5_9BURK</name>
<dbReference type="Proteomes" id="UP000185680">
    <property type="component" value="Chromosome"/>
</dbReference>
<gene>
    <name evidence="1" type="ORF">LPB072_10365</name>
    <name evidence="2" type="ORF">LPB72_07010</name>
</gene>
<evidence type="ECO:0000313" key="1">
    <source>
        <dbReference type="EMBL" id="AOW13198.1"/>
    </source>
</evidence>
<dbReference type="EMBL" id="CP017476">
    <property type="protein sequence ID" value="AOW13198.1"/>
    <property type="molecule type" value="Genomic_DNA"/>
</dbReference>
<dbReference type="EMBL" id="LVWD01000007">
    <property type="protein sequence ID" value="OAD42654.1"/>
    <property type="molecule type" value="Genomic_DNA"/>
</dbReference>
<evidence type="ECO:0000313" key="4">
    <source>
        <dbReference type="Proteomes" id="UP000185680"/>
    </source>
</evidence>
<dbReference type="KEGG" id="hyl:LPB072_10365"/>
<organism evidence="1 4">
    <name type="scientific">Hydrogenophaga crassostreae</name>
    <dbReference type="NCBI Taxonomy" id="1763535"/>
    <lineage>
        <taxon>Bacteria</taxon>
        <taxon>Pseudomonadati</taxon>
        <taxon>Pseudomonadota</taxon>
        <taxon>Betaproteobacteria</taxon>
        <taxon>Burkholderiales</taxon>
        <taxon>Comamonadaceae</taxon>
        <taxon>Hydrogenophaga</taxon>
    </lineage>
</organism>
<dbReference type="OrthoDB" id="8906388at2"/>
<keyword evidence="3" id="KW-1185">Reference proteome</keyword>
<accession>A0A167IFC5</accession>